<name>A0A371K586_9GAMM</name>
<dbReference type="SUPFAM" id="SSF56281">
    <property type="entry name" value="Metallo-hydrolase/oxidoreductase"/>
    <property type="match status" value="1"/>
</dbReference>
<gene>
    <name evidence="4" type="ORF">DX914_07880</name>
</gene>
<dbReference type="Gene3D" id="3.60.15.10">
    <property type="entry name" value="Ribonuclease Z/Hydroxyacylglutathione hydrolase-like"/>
    <property type="match status" value="1"/>
</dbReference>
<dbReference type="SMART" id="SM00849">
    <property type="entry name" value="Lactamase_B"/>
    <property type="match status" value="1"/>
</dbReference>
<evidence type="ECO:0000256" key="2">
    <source>
        <dbReference type="SAM" id="SignalP"/>
    </source>
</evidence>
<dbReference type="AlphaFoldDB" id="A0A371K586"/>
<feature type="chain" id="PRO_5016828863" evidence="2">
    <location>
        <begin position="45"/>
        <end position="317"/>
    </location>
</feature>
<organism evidence="4 5">
    <name type="scientific">Lysobacter silvisoli</name>
    <dbReference type="NCBI Taxonomy" id="2293254"/>
    <lineage>
        <taxon>Bacteria</taxon>
        <taxon>Pseudomonadati</taxon>
        <taxon>Pseudomonadota</taxon>
        <taxon>Gammaproteobacteria</taxon>
        <taxon>Lysobacterales</taxon>
        <taxon>Lysobacteraceae</taxon>
        <taxon>Lysobacter</taxon>
    </lineage>
</organism>
<evidence type="ECO:0000313" key="5">
    <source>
        <dbReference type="Proteomes" id="UP000264492"/>
    </source>
</evidence>
<protein>
    <submittedName>
        <fullName evidence="4">MBL fold metallo-hydrolase</fullName>
    </submittedName>
</protein>
<feature type="domain" description="Metallo-beta-lactamase" evidence="3">
    <location>
        <begin position="67"/>
        <end position="249"/>
    </location>
</feature>
<sequence>MAARGPQRAVAAPAGVFRMSLRRVRPLLLALSWAACALSGAAAAADAPPAAPAWMELAPGLSAWQGPATTVLLAESEQGALLVDSELEKTAPALLQALAGRKPLRYVVNTHWHGDHVGGNRALAAAGATVIAHENARRRMAEDTFLKHHNRVIPALPAEFLPTLTLAGGGRLHLGGLEARLIHVPAAHTDGDLLVHFPAANVLHMGDCYFNGLYPIIDTGTGGTVDGLIAALDRGLSLADGRTRILAGHGPIGGRDDLKAARDMLIQVRDRVAALKRAGRSREEVLAAAPTADLDPRWGQGWVKPAQIVSSVYDSLP</sequence>
<reference evidence="4 5" key="1">
    <citation type="submission" date="2018-08" db="EMBL/GenBank/DDBJ databases">
        <title>Lysobacter sp. zong2l5, whole genome shotgun sequence.</title>
        <authorList>
            <person name="Zhang X."/>
            <person name="Feng G."/>
            <person name="Zhu H."/>
        </authorList>
    </citation>
    <scope>NUCLEOTIDE SEQUENCE [LARGE SCALE GENOMIC DNA]</scope>
    <source>
        <strain evidence="5">zong2l5</strain>
    </source>
</reference>
<dbReference type="GO" id="GO:0016787">
    <property type="term" value="F:hydrolase activity"/>
    <property type="evidence" value="ECO:0007669"/>
    <property type="project" value="UniProtKB-KW"/>
</dbReference>
<dbReference type="PANTHER" id="PTHR42951:SF4">
    <property type="entry name" value="ACYL-COENZYME A THIOESTERASE MBLAC2"/>
    <property type="match status" value="1"/>
</dbReference>
<dbReference type="Pfam" id="PF00753">
    <property type="entry name" value="Lactamase_B"/>
    <property type="match status" value="1"/>
</dbReference>
<accession>A0A371K586</accession>
<dbReference type="InterPro" id="IPR050855">
    <property type="entry name" value="NDM-1-like"/>
</dbReference>
<dbReference type="InterPro" id="IPR001279">
    <property type="entry name" value="Metallo-B-lactamas"/>
</dbReference>
<keyword evidence="4" id="KW-0378">Hydrolase</keyword>
<proteinExistence type="inferred from homology"/>
<evidence type="ECO:0000256" key="1">
    <source>
        <dbReference type="ARBA" id="ARBA00005250"/>
    </source>
</evidence>
<dbReference type="PANTHER" id="PTHR42951">
    <property type="entry name" value="METALLO-BETA-LACTAMASE DOMAIN-CONTAINING"/>
    <property type="match status" value="1"/>
</dbReference>
<dbReference type="EMBL" id="QTSU01000001">
    <property type="protein sequence ID" value="RDZ29007.1"/>
    <property type="molecule type" value="Genomic_DNA"/>
</dbReference>
<dbReference type="Proteomes" id="UP000264492">
    <property type="component" value="Unassembled WGS sequence"/>
</dbReference>
<comment type="caution">
    <text evidence="4">The sequence shown here is derived from an EMBL/GenBank/DDBJ whole genome shotgun (WGS) entry which is preliminary data.</text>
</comment>
<dbReference type="GO" id="GO:0017001">
    <property type="term" value="P:antibiotic catabolic process"/>
    <property type="evidence" value="ECO:0007669"/>
    <property type="project" value="UniProtKB-ARBA"/>
</dbReference>
<dbReference type="CDD" id="cd16282">
    <property type="entry name" value="metallo-hydrolase-like_MBL-fold"/>
    <property type="match status" value="1"/>
</dbReference>
<dbReference type="InterPro" id="IPR036866">
    <property type="entry name" value="RibonucZ/Hydroxyglut_hydro"/>
</dbReference>
<keyword evidence="5" id="KW-1185">Reference proteome</keyword>
<evidence type="ECO:0000259" key="3">
    <source>
        <dbReference type="SMART" id="SM00849"/>
    </source>
</evidence>
<comment type="similarity">
    <text evidence="1">Belongs to the metallo-beta-lactamase superfamily. Class-B beta-lactamase family.</text>
</comment>
<evidence type="ECO:0000313" key="4">
    <source>
        <dbReference type="EMBL" id="RDZ29007.1"/>
    </source>
</evidence>
<feature type="signal peptide" evidence="2">
    <location>
        <begin position="1"/>
        <end position="44"/>
    </location>
</feature>
<keyword evidence="2" id="KW-0732">Signal</keyword>